<name>A0A1Q3BAE3_CEPFO</name>
<protein>
    <submittedName>
        <fullName evidence="9">PMEI domain-containing protein</fullName>
    </submittedName>
</protein>
<evidence type="ECO:0000313" key="10">
    <source>
        <dbReference type="Proteomes" id="UP000187406"/>
    </source>
</evidence>
<evidence type="ECO:0000313" key="9">
    <source>
        <dbReference type="EMBL" id="GAV64869.1"/>
    </source>
</evidence>
<dbReference type="InterPro" id="IPR051955">
    <property type="entry name" value="PME_Inhibitor"/>
</dbReference>
<evidence type="ECO:0000256" key="4">
    <source>
        <dbReference type="ARBA" id="ARBA00022729"/>
    </source>
</evidence>
<dbReference type="FunFam" id="1.20.140.40:FF:000006">
    <property type="entry name" value="Pectinesterase inhibitor 3"/>
    <property type="match status" value="1"/>
</dbReference>
<keyword evidence="5" id="KW-1015">Disulfide bond</keyword>
<dbReference type="EMBL" id="BDDD01000372">
    <property type="protein sequence ID" value="GAV64869.1"/>
    <property type="molecule type" value="Genomic_DNA"/>
</dbReference>
<keyword evidence="2" id="KW-0052">Apoplast</keyword>
<gene>
    <name evidence="9" type="ORF">CFOL_v3_08384</name>
</gene>
<dbReference type="STRING" id="3775.A0A1Q3BAE3"/>
<keyword evidence="4 7" id="KW-0732">Signal</keyword>
<comment type="caution">
    <text evidence="9">The sequence shown here is derived from an EMBL/GenBank/DDBJ whole genome shotgun (WGS) entry which is preliminary data.</text>
</comment>
<comment type="subcellular location">
    <subcellularLocation>
        <location evidence="1">Secreted</location>
        <location evidence="1">Extracellular space</location>
        <location evidence="1">Apoplast</location>
    </subcellularLocation>
</comment>
<dbReference type="OrthoDB" id="1430376at2759"/>
<keyword evidence="3" id="KW-0964">Secreted</keyword>
<dbReference type="InterPro" id="IPR006501">
    <property type="entry name" value="Pectinesterase_inhib_dom"/>
</dbReference>
<evidence type="ECO:0000256" key="1">
    <source>
        <dbReference type="ARBA" id="ARBA00004271"/>
    </source>
</evidence>
<dbReference type="PANTHER" id="PTHR31080:SF15">
    <property type="entry name" value="INVERTASE"/>
    <property type="match status" value="1"/>
</dbReference>
<dbReference type="FunCoup" id="A0A1Q3BAE3">
    <property type="interactions" value="5"/>
</dbReference>
<dbReference type="GO" id="GO:0048046">
    <property type="term" value="C:apoplast"/>
    <property type="evidence" value="ECO:0007669"/>
    <property type="project" value="UniProtKB-SubCell"/>
</dbReference>
<dbReference type="Gene3D" id="1.20.140.40">
    <property type="entry name" value="Invertase/pectin methylesterase inhibitor family protein"/>
    <property type="match status" value="1"/>
</dbReference>
<dbReference type="InParanoid" id="A0A1Q3BAE3"/>
<organism evidence="9 10">
    <name type="scientific">Cephalotus follicularis</name>
    <name type="common">Albany pitcher plant</name>
    <dbReference type="NCBI Taxonomy" id="3775"/>
    <lineage>
        <taxon>Eukaryota</taxon>
        <taxon>Viridiplantae</taxon>
        <taxon>Streptophyta</taxon>
        <taxon>Embryophyta</taxon>
        <taxon>Tracheophyta</taxon>
        <taxon>Spermatophyta</taxon>
        <taxon>Magnoliopsida</taxon>
        <taxon>eudicotyledons</taxon>
        <taxon>Gunneridae</taxon>
        <taxon>Pentapetalae</taxon>
        <taxon>rosids</taxon>
        <taxon>fabids</taxon>
        <taxon>Oxalidales</taxon>
        <taxon>Cephalotaceae</taxon>
        <taxon>Cephalotus</taxon>
    </lineage>
</organism>
<dbReference type="SMART" id="SM00856">
    <property type="entry name" value="PMEI"/>
    <property type="match status" value="1"/>
</dbReference>
<evidence type="ECO:0000259" key="8">
    <source>
        <dbReference type="SMART" id="SM00856"/>
    </source>
</evidence>
<evidence type="ECO:0000256" key="3">
    <source>
        <dbReference type="ARBA" id="ARBA00022525"/>
    </source>
</evidence>
<evidence type="ECO:0000256" key="6">
    <source>
        <dbReference type="ARBA" id="ARBA00038471"/>
    </source>
</evidence>
<dbReference type="Proteomes" id="UP000187406">
    <property type="component" value="Unassembled WGS sequence"/>
</dbReference>
<feature type="domain" description="Pectinesterase inhibitor" evidence="8">
    <location>
        <begin position="47"/>
        <end position="203"/>
    </location>
</feature>
<dbReference type="CDD" id="cd15798">
    <property type="entry name" value="PMEI-like_3"/>
    <property type="match status" value="1"/>
</dbReference>
<dbReference type="NCBIfam" id="TIGR01614">
    <property type="entry name" value="PME_inhib"/>
    <property type="match status" value="1"/>
</dbReference>
<dbReference type="AlphaFoldDB" id="A0A1Q3BAE3"/>
<feature type="signal peptide" evidence="7">
    <location>
        <begin position="1"/>
        <end position="36"/>
    </location>
</feature>
<feature type="chain" id="PRO_5012501581" evidence="7">
    <location>
        <begin position="37"/>
        <end position="210"/>
    </location>
</feature>
<reference evidence="10" key="1">
    <citation type="submission" date="2016-04" db="EMBL/GenBank/DDBJ databases">
        <title>Cephalotus genome sequencing.</title>
        <authorList>
            <person name="Fukushima K."/>
            <person name="Hasebe M."/>
            <person name="Fang X."/>
        </authorList>
    </citation>
    <scope>NUCLEOTIDE SEQUENCE [LARGE SCALE GENOMIC DNA]</scope>
    <source>
        <strain evidence="10">cv. St1</strain>
    </source>
</reference>
<comment type="similarity">
    <text evidence="6">Belongs to the PMEI family.</text>
</comment>
<dbReference type="Pfam" id="PF04043">
    <property type="entry name" value="PMEI"/>
    <property type="match status" value="1"/>
</dbReference>
<sequence>MKAKTIRTPFAEACHVSLTILLTFLLFISNMQTTLATTTTSNNSSQTYQDYIKIACNSTTYPEICYNSLASYASTIKTDPQKLCNTALSITLKAARNESALVSAIAKQKGLTSTEKAIVKDCIDNVGDSVDELKQSLKELEGLQGSDVQFHMANLKTWVSAAITDEETCTDGFNGNKVNATVKNKIRNSILNLAKLTSISLALIDNILHY</sequence>
<evidence type="ECO:0000256" key="7">
    <source>
        <dbReference type="SAM" id="SignalP"/>
    </source>
</evidence>
<keyword evidence="10" id="KW-1185">Reference proteome</keyword>
<dbReference type="GO" id="GO:0004857">
    <property type="term" value="F:enzyme inhibitor activity"/>
    <property type="evidence" value="ECO:0007669"/>
    <property type="project" value="InterPro"/>
</dbReference>
<dbReference type="PANTHER" id="PTHR31080">
    <property type="entry name" value="PECTINESTERASE INHIBITOR-LIKE"/>
    <property type="match status" value="1"/>
</dbReference>
<accession>A0A1Q3BAE3</accession>
<proteinExistence type="inferred from homology"/>
<dbReference type="InterPro" id="IPR035513">
    <property type="entry name" value="Invertase/methylesterase_inhib"/>
</dbReference>
<evidence type="ECO:0000256" key="5">
    <source>
        <dbReference type="ARBA" id="ARBA00023157"/>
    </source>
</evidence>
<evidence type="ECO:0000256" key="2">
    <source>
        <dbReference type="ARBA" id="ARBA00022523"/>
    </source>
</evidence>
<dbReference type="SUPFAM" id="SSF101148">
    <property type="entry name" value="Plant invertase/pectin methylesterase inhibitor"/>
    <property type="match status" value="1"/>
</dbReference>